<dbReference type="AlphaFoldDB" id="A0A085NA39"/>
<evidence type="ECO:0000259" key="2">
    <source>
        <dbReference type="PROSITE" id="PS50878"/>
    </source>
</evidence>
<feature type="compositionally biased region" description="Low complexity" evidence="1">
    <location>
        <begin position="78"/>
        <end position="89"/>
    </location>
</feature>
<proteinExistence type="predicted"/>
<reference evidence="3" key="1">
    <citation type="journal article" date="2014" name="Nat. Genet.">
        <title>Genome and transcriptome of the porcine whipworm Trichuris suis.</title>
        <authorList>
            <person name="Jex A.R."/>
            <person name="Nejsum P."/>
            <person name="Schwarz E.M."/>
            <person name="Hu L."/>
            <person name="Young N.D."/>
            <person name="Hall R.S."/>
            <person name="Korhonen P.K."/>
            <person name="Liao S."/>
            <person name="Thamsborg S."/>
            <person name="Xia J."/>
            <person name="Xu P."/>
            <person name="Wang S."/>
            <person name="Scheerlinck J.P."/>
            <person name="Hofmann A."/>
            <person name="Sternberg P.W."/>
            <person name="Wang J."/>
            <person name="Gasser R.B."/>
        </authorList>
    </citation>
    <scope>NUCLEOTIDE SEQUENCE [LARGE SCALE GENOMIC DNA]</scope>
    <source>
        <strain evidence="3">DCEP-RM93F</strain>
    </source>
</reference>
<feature type="region of interest" description="Disordered" evidence="1">
    <location>
        <begin position="65"/>
        <end position="131"/>
    </location>
</feature>
<organism evidence="3">
    <name type="scientific">Trichuris suis</name>
    <name type="common">pig whipworm</name>
    <dbReference type="NCBI Taxonomy" id="68888"/>
    <lineage>
        <taxon>Eukaryota</taxon>
        <taxon>Metazoa</taxon>
        <taxon>Ecdysozoa</taxon>
        <taxon>Nematoda</taxon>
        <taxon>Enoplea</taxon>
        <taxon>Dorylaimia</taxon>
        <taxon>Trichinellida</taxon>
        <taxon>Trichuridae</taxon>
        <taxon>Trichuris</taxon>
    </lineage>
</organism>
<name>A0A085NA39_9BILA</name>
<dbReference type="EMBL" id="KL367526">
    <property type="protein sequence ID" value="KFD66335.1"/>
    <property type="molecule type" value="Genomic_DNA"/>
</dbReference>
<dbReference type="InterPro" id="IPR043502">
    <property type="entry name" value="DNA/RNA_pol_sf"/>
</dbReference>
<dbReference type="PANTHER" id="PTHR47027:SF8">
    <property type="entry name" value="RIBONUCLEASE H"/>
    <property type="match status" value="1"/>
</dbReference>
<dbReference type="SUPFAM" id="SSF56672">
    <property type="entry name" value="DNA/RNA polymerases"/>
    <property type="match status" value="1"/>
</dbReference>
<dbReference type="Pfam" id="PF00078">
    <property type="entry name" value="RVT_1"/>
    <property type="match status" value="1"/>
</dbReference>
<dbReference type="CDD" id="cd01650">
    <property type="entry name" value="RT_nLTR_like"/>
    <property type="match status" value="1"/>
</dbReference>
<evidence type="ECO:0000256" key="1">
    <source>
        <dbReference type="SAM" id="MobiDB-lite"/>
    </source>
</evidence>
<sequence length="567" mass="65745">MAWCCYNRSCRREVSIRKLTWFEGKRTKRSCNSMCHTAMYRLQPPTPAEVPSGGVERVGVHFHRTSASSRGGNDWQAPTTRSMPSSRTSYGCTRPDRMRRLRPSQCRSERQRWRSSIRSAKTRPGADCGSDHEPLIAKFRLKLKTVRKADRPNRYQLDNIPHDYGKEVMNKFQALHLTNRTPEELWRDVRDIVQGTASRLIPPRTKSKKATWLSQEALRVAEDRREAKRKGERGRFVQLNAEFERLARRDREDFLEEQCTEVEENNRRGKIRDLYKKVRGIKEVFRPKISTIKDENGRDLTNIEEIKKRWRDYTNKLYKKELNVTESPDNMIGDLEPDILESEVTLALRSIANNKAPGHDGIPVELFKILKEDATKILHPICQQIWKTQQSPSDWKRSIYVPIPKKGSAKDCSNYRTIALISHASKVMLKILQARLQQYVSRELPEEQADFRRGRGTRDQIANIRWIMEKAREFQKIMYLCFIDYTKAFDCVDHTKMWQVLKQMGVPAHLISILKNLYTNQEAAVRTAQSTTDWFEVGKGVRQGCPLSPNPAILKVGPGPPGGARRL</sequence>
<feature type="domain" description="Reverse transcriptase" evidence="2">
    <location>
        <begin position="384"/>
        <end position="567"/>
    </location>
</feature>
<dbReference type="Proteomes" id="UP000030758">
    <property type="component" value="Unassembled WGS sequence"/>
</dbReference>
<dbReference type="PANTHER" id="PTHR47027">
    <property type="entry name" value="REVERSE TRANSCRIPTASE DOMAIN-CONTAINING PROTEIN"/>
    <property type="match status" value="1"/>
</dbReference>
<protein>
    <recommendedName>
        <fullName evidence="2">Reverse transcriptase domain-containing protein</fullName>
    </recommendedName>
</protein>
<gene>
    <name evidence="3" type="ORF">M514_21622</name>
</gene>
<evidence type="ECO:0000313" key="3">
    <source>
        <dbReference type="EMBL" id="KFD66335.1"/>
    </source>
</evidence>
<dbReference type="PROSITE" id="PS50878">
    <property type="entry name" value="RT_POL"/>
    <property type="match status" value="1"/>
</dbReference>
<accession>A0A085NA39</accession>
<dbReference type="InterPro" id="IPR000477">
    <property type="entry name" value="RT_dom"/>
</dbReference>